<feature type="non-terminal residue" evidence="3">
    <location>
        <position position="1"/>
    </location>
</feature>
<feature type="domain" description="DNA binding HTH" evidence="2">
    <location>
        <begin position="33"/>
        <end position="74"/>
    </location>
</feature>
<evidence type="ECO:0000313" key="3">
    <source>
        <dbReference type="EMBL" id="MBG3878462.1"/>
    </source>
</evidence>
<evidence type="ECO:0000313" key="4">
    <source>
        <dbReference type="Proteomes" id="UP001194469"/>
    </source>
</evidence>
<gene>
    <name evidence="3" type="ORF">FVW20_15955</name>
</gene>
<feature type="region of interest" description="Disordered" evidence="1">
    <location>
        <begin position="1"/>
        <end position="32"/>
    </location>
</feature>
<dbReference type="RefSeq" id="WP_307831600.1">
    <property type="nucleotide sequence ID" value="NZ_VRYY01000591.1"/>
</dbReference>
<dbReference type="EMBL" id="VRYY01000591">
    <property type="protein sequence ID" value="MBG3878462.1"/>
    <property type="molecule type" value="Genomic_DNA"/>
</dbReference>
<dbReference type="Gene3D" id="1.10.10.60">
    <property type="entry name" value="Homeodomain-like"/>
    <property type="match status" value="1"/>
</dbReference>
<comment type="caution">
    <text evidence="3">The sequence shown here is derived from an EMBL/GenBank/DDBJ whole genome shotgun (WGS) entry which is preliminary data.</text>
</comment>
<organism evidence="3 4">
    <name type="scientific">Nitratidesulfovibrio oxamicus</name>
    <dbReference type="NCBI Taxonomy" id="32016"/>
    <lineage>
        <taxon>Bacteria</taxon>
        <taxon>Pseudomonadati</taxon>
        <taxon>Thermodesulfobacteriota</taxon>
        <taxon>Desulfovibrionia</taxon>
        <taxon>Desulfovibrionales</taxon>
        <taxon>Desulfovibrionaceae</taxon>
        <taxon>Nitratidesulfovibrio</taxon>
    </lineage>
</organism>
<proteinExistence type="predicted"/>
<dbReference type="PRINTS" id="PR01590">
    <property type="entry name" value="HTHFIS"/>
</dbReference>
<feature type="compositionally biased region" description="Gly residues" evidence="1">
    <location>
        <begin position="1"/>
        <end position="28"/>
    </location>
</feature>
<accession>A0ABS0J7P0</accession>
<sequence>MGGTGGGASAVGLGGGGVPGQHGAGGESQGPLTLEAMEREHIARILEFYDNNRSLAATALGISRKTLYRKMREYDIG</sequence>
<dbReference type="Proteomes" id="UP001194469">
    <property type="component" value="Unassembled WGS sequence"/>
</dbReference>
<protein>
    <submittedName>
        <fullName evidence="3">Sigma-54-dependent Fis family transcriptional regulator</fullName>
    </submittedName>
</protein>
<dbReference type="SUPFAM" id="SSF46689">
    <property type="entry name" value="Homeodomain-like"/>
    <property type="match status" value="1"/>
</dbReference>
<dbReference type="InterPro" id="IPR002197">
    <property type="entry name" value="HTH_Fis"/>
</dbReference>
<keyword evidence="4" id="KW-1185">Reference proteome</keyword>
<name>A0ABS0J7P0_9BACT</name>
<evidence type="ECO:0000256" key="1">
    <source>
        <dbReference type="SAM" id="MobiDB-lite"/>
    </source>
</evidence>
<evidence type="ECO:0000259" key="2">
    <source>
        <dbReference type="Pfam" id="PF02954"/>
    </source>
</evidence>
<dbReference type="InterPro" id="IPR009057">
    <property type="entry name" value="Homeodomain-like_sf"/>
</dbReference>
<dbReference type="Pfam" id="PF02954">
    <property type="entry name" value="HTH_8"/>
    <property type="match status" value="1"/>
</dbReference>
<reference evidence="3 4" key="1">
    <citation type="submission" date="2019-08" db="EMBL/GenBank/DDBJ databases">
        <authorList>
            <person name="Luo N."/>
        </authorList>
    </citation>
    <scope>NUCLEOTIDE SEQUENCE [LARGE SCALE GENOMIC DNA]</scope>
    <source>
        <strain evidence="3 4">NCIMB 9442</strain>
    </source>
</reference>